<evidence type="ECO:0000313" key="4">
    <source>
        <dbReference type="Proteomes" id="UP001165283"/>
    </source>
</evidence>
<reference evidence="3" key="1">
    <citation type="submission" date="2021-04" db="EMBL/GenBank/DDBJ databases">
        <title>Pseudonocardia sp. nov., isolated from sandy soil of mangrove forest.</title>
        <authorList>
            <person name="Zan Z."/>
            <person name="Huang R."/>
            <person name="Liu W."/>
        </authorList>
    </citation>
    <scope>NUCLEOTIDE SEQUENCE</scope>
    <source>
        <strain evidence="3">S2-4</strain>
    </source>
</reference>
<dbReference type="InterPro" id="IPR034660">
    <property type="entry name" value="DinB/YfiT-like"/>
</dbReference>
<dbReference type="SUPFAM" id="SSF109854">
    <property type="entry name" value="DinB/YfiT-like putative metalloenzymes"/>
    <property type="match status" value="1"/>
</dbReference>
<dbReference type="InterPro" id="IPR017520">
    <property type="entry name" value="CHP03086"/>
</dbReference>
<dbReference type="Pfam" id="PF11716">
    <property type="entry name" value="MDMPI_N"/>
    <property type="match status" value="1"/>
</dbReference>
<proteinExistence type="predicted"/>
<comment type="caution">
    <text evidence="3">The sequence shown here is derived from an EMBL/GenBank/DDBJ whole genome shotgun (WGS) entry which is preliminary data.</text>
</comment>
<gene>
    <name evidence="3" type="ORF">KDL28_30580</name>
</gene>
<protein>
    <submittedName>
        <fullName evidence="3">TIGR03086 family protein</fullName>
    </submittedName>
</protein>
<dbReference type="EMBL" id="JAGSOV010000065">
    <property type="protein sequence ID" value="MCO1659427.1"/>
    <property type="molecule type" value="Genomic_DNA"/>
</dbReference>
<dbReference type="RefSeq" id="WP_252444249.1">
    <property type="nucleotide sequence ID" value="NZ_JAGSOV010000065.1"/>
</dbReference>
<keyword evidence="4" id="KW-1185">Reference proteome</keyword>
<evidence type="ECO:0000259" key="2">
    <source>
        <dbReference type="Pfam" id="PF11716"/>
    </source>
</evidence>
<evidence type="ECO:0000256" key="1">
    <source>
        <dbReference type="SAM" id="MobiDB-lite"/>
    </source>
</evidence>
<name>A0ABT1A8S5_9PSEU</name>
<organism evidence="3 4">
    <name type="scientific">Pseudonocardia humida</name>
    <dbReference type="NCBI Taxonomy" id="2800819"/>
    <lineage>
        <taxon>Bacteria</taxon>
        <taxon>Bacillati</taxon>
        <taxon>Actinomycetota</taxon>
        <taxon>Actinomycetes</taxon>
        <taxon>Pseudonocardiales</taxon>
        <taxon>Pseudonocardiaceae</taxon>
        <taxon>Pseudonocardia</taxon>
    </lineage>
</organism>
<dbReference type="Proteomes" id="UP001165283">
    <property type="component" value="Unassembled WGS sequence"/>
</dbReference>
<dbReference type="NCBIfam" id="TIGR03083">
    <property type="entry name" value="maleylpyruvate isomerase family mycothiol-dependent enzyme"/>
    <property type="match status" value="1"/>
</dbReference>
<evidence type="ECO:0000313" key="3">
    <source>
        <dbReference type="EMBL" id="MCO1659427.1"/>
    </source>
</evidence>
<accession>A0ABT1A8S5</accession>
<sequence length="217" mass="22501">MVDPTGVPSDTTHPPDADPRPLLHRAADQVVALLAALAPDDLHRPTPCHGLDVRALGGHVLGALRGAALVATGRPVPARPVLVLGAVPVLAARARADRDRLVAAWSDDAVLVRRLHSPLGTVSGREAAVVHALELVVHAWDLATAVGRAEELDAAPAAALVPAAVEFVPARPRGGRVPYGPVVPVPPDACPYERLAGWLGRDPAWSPWVPATPPPTG</sequence>
<dbReference type="InterPro" id="IPR024344">
    <property type="entry name" value="MDMPI_metal-binding"/>
</dbReference>
<feature type="region of interest" description="Disordered" evidence="1">
    <location>
        <begin position="1"/>
        <end position="21"/>
    </location>
</feature>
<dbReference type="NCBIfam" id="TIGR03086">
    <property type="entry name" value="TIGR03086 family metal-binding protein"/>
    <property type="match status" value="1"/>
</dbReference>
<dbReference type="Gene3D" id="1.20.120.450">
    <property type="entry name" value="dinb family like domain"/>
    <property type="match status" value="1"/>
</dbReference>
<feature type="domain" description="Mycothiol-dependent maleylpyruvate isomerase metal-binding" evidence="2">
    <location>
        <begin position="23"/>
        <end position="143"/>
    </location>
</feature>
<dbReference type="InterPro" id="IPR017517">
    <property type="entry name" value="Maleyloyr_isom"/>
</dbReference>